<dbReference type="KEGG" id="fte:Fluta_2984"/>
<dbReference type="HOGENOM" id="CLU_013849_0_0_10"/>
<dbReference type="STRING" id="755732.Fluta_2984"/>
<reference evidence="2" key="2">
    <citation type="submission" date="2011-02" db="EMBL/GenBank/DDBJ databases">
        <title>The complete genome of Fluviicola taffensis DSM 16823.</title>
        <authorList>
            <consortium name="US DOE Joint Genome Institute (JGI-PGF)"/>
            <person name="Lucas S."/>
            <person name="Copeland A."/>
            <person name="Lapidus A."/>
            <person name="Bruce D."/>
            <person name="Goodwin L."/>
            <person name="Pitluck S."/>
            <person name="Kyrpides N."/>
            <person name="Mavromatis K."/>
            <person name="Ivanova N."/>
            <person name="Mikhailova N."/>
            <person name="Pagani I."/>
            <person name="Chertkov O."/>
            <person name="Detter J.C."/>
            <person name="Han C."/>
            <person name="Tapia R."/>
            <person name="Land M."/>
            <person name="Hauser L."/>
            <person name="Markowitz V."/>
            <person name="Cheng J.-F."/>
            <person name="Hugenholtz P."/>
            <person name="Woyke T."/>
            <person name="Wu D."/>
            <person name="Tindall B."/>
            <person name="Pomrenke H.G."/>
            <person name="Brambilla E."/>
            <person name="Klenk H.-P."/>
            <person name="Eisen J.A."/>
        </authorList>
    </citation>
    <scope>NUCLEOTIDE SEQUENCE [LARGE SCALE GENOMIC DNA]</scope>
    <source>
        <strain evidence="2">DSM 16823 / RW262 / RW262</strain>
    </source>
</reference>
<accession>F2IJ93</accession>
<dbReference type="InterPro" id="IPR027417">
    <property type="entry name" value="P-loop_NTPase"/>
</dbReference>
<keyword evidence="2" id="KW-1185">Reference proteome</keyword>
<evidence type="ECO:0000313" key="1">
    <source>
        <dbReference type="EMBL" id="AEA44963.1"/>
    </source>
</evidence>
<evidence type="ECO:0000313" key="2">
    <source>
        <dbReference type="Proteomes" id="UP000007463"/>
    </source>
</evidence>
<reference evidence="1 2" key="1">
    <citation type="journal article" date="2011" name="Stand. Genomic Sci.">
        <title>Complete genome sequence of the gliding freshwater bacterium Fluviicola taffensis type strain (RW262).</title>
        <authorList>
            <person name="Woyke T."/>
            <person name="Chertkov O."/>
            <person name="Lapidus A."/>
            <person name="Nolan M."/>
            <person name="Lucas S."/>
            <person name="Del Rio T.G."/>
            <person name="Tice H."/>
            <person name="Cheng J.F."/>
            <person name="Tapia R."/>
            <person name="Han C."/>
            <person name="Goodwin L."/>
            <person name="Pitluck S."/>
            <person name="Liolios K."/>
            <person name="Pagani I."/>
            <person name="Ivanova N."/>
            <person name="Huntemann M."/>
            <person name="Mavromatis K."/>
            <person name="Mikhailova N."/>
            <person name="Pati A."/>
            <person name="Chen A."/>
            <person name="Palaniappan K."/>
            <person name="Land M."/>
            <person name="Hauser L."/>
            <person name="Brambilla E.M."/>
            <person name="Rohde M."/>
            <person name="Mwirichia R."/>
            <person name="Sikorski J."/>
            <person name="Tindall B.J."/>
            <person name="Goker M."/>
            <person name="Bristow J."/>
            <person name="Eisen J.A."/>
            <person name="Markowitz V."/>
            <person name="Hugenholtz P."/>
            <person name="Klenk H.P."/>
            <person name="Kyrpides N.C."/>
        </authorList>
    </citation>
    <scope>NUCLEOTIDE SEQUENCE [LARGE SCALE GENOMIC DNA]</scope>
    <source>
        <strain evidence="2">DSM 16823 / RW262 / RW262</strain>
    </source>
</reference>
<protein>
    <recommendedName>
        <fullName evidence="3">AAA domain-containing protein</fullName>
    </recommendedName>
</protein>
<dbReference type="SUPFAM" id="SSF52540">
    <property type="entry name" value="P-loop containing nucleoside triphosphate hydrolases"/>
    <property type="match status" value="1"/>
</dbReference>
<evidence type="ECO:0008006" key="3">
    <source>
        <dbReference type="Google" id="ProtNLM"/>
    </source>
</evidence>
<proteinExistence type="predicted"/>
<dbReference type="Proteomes" id="UP000007463">
    <property type="component" value="Chromosome"/>
</dbReference>
<dbReference type="eggNOG" id="COG3950">
    <property type="taxonomic scope" value="Bacteria"/>
</dbReference>
<gene>
    <name evidence="1" type="ordered locus">Fluta_2984</name>
</gene>
<dbReference type="AlphaFoldDB" id="F2IJ93"/>
<dbReference type="EMBL" id="CP002542">
    <property type="protein sequence ID" value="AEA44963.1"/>
    <property type="molecule type" value="Genomic_DNA"/>
</dbReference>
<dbReference type="OrthoDB" id="997844at2"/>
<name>F2IJ93_FLUTR</name>
<sequence>MNGQSKMNGFKLLAIRPLEGCDPKFLKNLKEGMIYKFYQDYEYFILENKVQVKLTHNNYEKFKGVPIESFTSLNEEQNLYSSEDLKINISAVVGENGSGKSALTEIFLKAMFDLSIQEEWITEKKLILQNQTNQEYNNNQVKILEEQIKNLLLESDSETKEEKLSELGKKRSEFAQRNLSTLKYQKRLEKFKKSSLCFELIFNNSEGETIIIKKLKGVETILIAGVEPKGEKLKFSSIFYTIFLNYSIYGLNGKDIGKWIDYLYHKNDGYQTPVVINPQKSNGNIDVNREEELSKYRINRSAFESGKILDLKITKVRFSLKERYTNYEVTYNWETDSLFVNIVPEIAEYKFHNEGKSNLEFLSKLFGQPTNDTKLTSKPAEEDVSEEEKKMYDDALSEIVDFIAAYFIGKLFKTDKLYGFNKFVSSADYSGFELNQVTNYCIETIWKSKSHKHLKLKQLIDVFKNKLKIATEILLASKDDKWMEFDEFQQMLDLIQDPDLLISLSSIFEIDYQFEDRSQYSKFSSGQKQFVNTIETVNYHLRNLVSNENEYNSFNIILDEVELYFHPEYQRQLIKKMIDSINRLGLPKDSSINILFLTHSPFILSDIPSSNILKLKDGLPINEENQTFGANIHDLLANDFFLENGFMGEFAKIKISEIIEELQGVIEAKISILPKRLTEIEKIIQIIGEPLLTNSLNSLYAKAYPESKNDFLQFQIDKLLELQNLK</sequence>
<organism evidence="1 2">
    <name type="scientific">Fluviicola taffensis (strain DSM 16823 / NCIMB 13979 / RW262)</name>
    <dbReference type="NCBI Taxonomy" id="755732"/>
    <lineage>
        <taxon>Bacteria</taxon>
        <taxon>Pseudomonadati</taxon>
        <taxon>Bacteroidota</taxon>
        <taxon>Flavobacteriia</taxon>
        <taxon>Flavobacteriales</taxon>
        <taxon>Crocinitomicaceae</taxon>
        <taxon>Fluviicola</taxon>
    </lineage>
</organism>